<evidence type="ECO:0000313" key="2">
    <source>
        <dbReference type="Proteomes" id="UP000239366"/>
    </source>
</evidence>
<sequence>MSLLFSFSLLAQKPKKILGIAKEVHPVSYYEEQSSLWQKELKKSPANTEAWANYYRAERAKLQLEQPDLWSDGKNDFYAQLDPILVKAKPHIGETFDYQYIKGMNTPRAKAIRYFAAAYRIDPDRPEVYGWLLAVYVPEFESAKLKDLAPRMLQSNIYSNASLKWNYNALQSIDQNGIIITNGDTDSMQKWVLQYGAGIRTDVLVINKWILATEDEYRSKVLKLLGIQSPAKFQKDFKNITAYADYLAAEVLRGSNRPAYISGGTDLDYFKQFGLENKMYLVGNVIRYSAQPFDNTAAMRTNFEQKYYLDYLLQNFQTHPEDQMVKERMNLTYLPALMHLRNHYARTGQKVKYKQALVFINRIAEDSGRKDEVLSWFDRAD</sequence>
<gene>
    <name evidence="1" type="ORF">BST99_01295</name>
</gene>
<reference evidence="2" key="1">
    <citation type="submission" date="2016-11" db="EMBL/GenBank/DDBJ databases">
        <title>Trade-off between light-utilization and light-protection in marine flavobacteria.</title>
        <authorList>
            <person name="Kumagai Y."/>
            <person name="Yoshizawa S."/>
            <person name="Kogure K."/>
        </authorList>
    </citation>
    <scope>NUCLEOTIDE SEQUENCE [LARGE SCALE GENOMIC DNA]</scope>
    <source>
        <strain evidence="2">SG-18</strain>
    </source>
</reference>
<keyword evidence="2" id="KW-1185">Reference proteome</keyword>
<accession>A0A2S7T3U1</accession>
<protein>
    <submittedName>
        <fullName evidence="1">Uncharacterized protein</fullName>
    </submittedName>
</protein>
<proteinExistence type="predicted"/>
<dbReference type="AlphaFoldDB" id="A0A2S7T3U1"/>
<dbReference type="Proteomes" id="UP000239366">
    <property type="component" value="Unassembled WGS sequence"/>
</dbReference>
<organism evidence="1 2">
    <name type="scientific">Aureicoccus marinus</name>
    <dbReference type="NCBI Taxonomy" id="754435"/>
    <lineage>
        <taxon>Bacteria</taxon>
        <taxon>Pseudomonadati</taxon>
        <taxon>Bacteroidota</taxon>
        <taxon>Flavobacteriia</taxon>
        <taxon>Flavobacteriales</taxon>
        <taxon>Flavobacteriaceae</taxon>
        <taxon>Aureicoccus</taxon>
    </lineage>
</organism>
<name>A0A2S7T3U1_9FLAO</name>
<comment type="caution">
    <text evidence="1">The sequence shown here is derived from an EMBL/GenBank/DDBJ whole genome shotgun (WGS) entry which is preliminary data.</text>
</comment>
<dbReference type="EMBL" id="MQVX01000001">
    <property type="protein sequence ID" value="PQJ14563.1"/>
    <property type="molecule type" value="Genomic_DNA"/>
</dbReference>
<evidence type="ECO:0000313" key="1">
    <source>
        <dbReference type="EMBL" id="PQJ14563.1"/>
    </source>
</evidence>